<protein>
    <submittedName>
        <fullName evidence="2">Uncharacterized protein</fullName>
    </submittedName>
</protein>
<dbReference type="EMBL" id="ANJA01002494">
    <property type="protein sequence ID" value="ETO69794.1"/>
    <property type="molecule type" value="Genomic_DNA"/>
</dbReference>
<evidence type="ECO:0000256" key="1">
    <source>
        <dbReference type="SAM" id="Phobius"/>
    </source>
</evidence>
<feature type="transmembrane region" description="Helical" evidence="1">
    <location>
        <begin position="227"/>
        <end position="247"/>
    </location>
</feature>
<comment type="caution">
    <text evidence="2">The sequence shown here is derived from an EMBL/GenBank/DDBJ whole genome shotgun (WGS) entry which is preliminary data.</text>
</comment>
<feature type="transmembrane region" description="Helical" evidence="1">
    <location>
        <begin position="268"/>
        <end position="290"/>
    </location>
</feature>
<dbReference type="Proteomes" id="UP000028582">
    <property type="component" value="Unassembled WGS sequence"/>
</dbReference>
<gene>
    <name evidence="2" type="ORF">F444_13683</name>
</gene>
<evidence type="ECO:0000313" key="2">
    <source>
        <dbReference type="EMBL" id="ETO69794.1"/>
    </source>
</evidence>
<accession>A0A080ZT33</accession>
<organism evidence="2 3">
    <name type="scientific">Phytophthora nicotianae P1976</name>
    <dbReference type="NCBI Taxonomy" id="1317066"/>
    <lineage>
        <taxon>Eukaryota</taxon>
        <taxon>Sar</taxon>
        <taxon>Stramenopiles</taxon>
        <taxon>Oomycota</taxon>
        <taxon>Peronosporomycetes</taxon>
        <taxon>Peronosporales</taxon>
        <taxon>Peronosporaceae</taxon>
        <taxon>Phytophthora</taxon>
    </lineage>
</organism>
<keyword evidence="1" id="KW-0812">Transmembrane</keyword>
<keyword evidence="1" id="KW-1133">Transmembrane helix</keyword>
<evidence type="ECO:0000313" key="3">
    <source>
        <dbReference type="Proteomes" id="UP000028582"/>
    </source>
</evidence>
<name>A0A080ZT33_PHYNI</name>
<sequence length="321" mass="35712">MGRSSASRDARKLLSFAGWRCLLPCITMSLSAQDTSVLKYKYRLPLLVMTMACGSGYLYTVLDVPTLEFHELKHTAFPSSSFQTRRGFMSVLRWLESLNSRGDLLVLEQLLTQAQPQSPSALQGESKFATQVASAASTEVPMHLCKLGLQCGLVFFLLRRRVLSKNQTISTLCLCILSWFCWKMAHTCLHEVLSPHRSLTGTVPSASRTRSALHGEMTASFLNALFIARYASLCITNLIFGRAYQVYFCESWPTQWKRVPAYLGSKNLVLTTLFFATAGVSAMCVSSPGLRSLCEAATHIEALSLLLAFGHFVFLHFHTQT</sequence>
<feature type="transmembrane region" description="Helical" evidence="1">
    <location>
        <begin position="296"/>
        <end position="317"/>
    </location>
</feature>
<proteinExistence type="predicted"/>
<dbReference type="AlphaFoldDB" id="A0A080ZT33"/>
<reference evidence="2 3" key="1">
    <citation type="submission" date="2013-11" db="EMBL/GenBank/DDBJ databases">
        <title>The Genome Sequence of Phytophthora parasitica P1976.</title>
        <authorList>
            <consortium name="The Broad Institute Genomics Platform"/>
            <person name="Russ C."/>
            <person name="Tyler B."/>
            <person name="Panabieres F."/>
            <person name="Shan W."/>
            <person name="Tripathy S."/>
            <person name="Grunwald N."/>
            <person name="Machado M."/>
            <person name="Johnson C.S."/>
            <person name="Walker B."/>
            <person name="Young S."/>
            <person name="Zeng Q."/>
            <person name="Gargeya S."/>
            <person name="Fitzgerald M."/>
            <person name="Haas B."/>
            <person name="Abouelleil A."/>
            <person name="Allen A.W."/>
            <person name="Alvarado L."/>
            <person name="Arachchi H.M."/>
            <person name="Berlin A.M."/>
            <person name="Chapman S.B."/>
            <person name="Gainer-Dewar J."/>
            <person name="Goldberg J."/>
            <person name="Griggs A."/>
            <person name="Gujja S."/>
            <person name="Hansen M."/>
            <person name="Howarth C."/>
            <person name="Imamovic A."/>
            <person name="Ireland A."/>
            <person name="Larimer J."/>
            <person name="McCowan C."/>
            <person name="Murphy C."/>
            <person name="Pearson M."/>
            <person name="Poon T.W."/>
            <person name="Priest M."/>
            <person name="Roberts A."/>
            <person name="Saif S."/>
            <person name="Shea T."/>
            <person name="Sisk P."/>
            <person name="Sykes S."/>
            <person name="Wortman J."/>
            <person name="Nusbaum C."/>
            <person name="Birren B."/>
        </authorList>
    </citation>
    <scope>NUCLEOTIDE SEQUENCE [LARGE SCALE GENOMIC DNA]</scope>
    <source>
        <strain evidence="2 3">P1976</strain>
    </source>
</reference>
<keyword evidence="1" id="KW-0472">Membrane</keyword>
<dbReference type="OrthoDB" id="94982at2759"/>